<name>E4XWG6_OIKDI</name>
<dbReference type="EMBL" id="FN653243">
    <property type="protein sequence ID" value="CBY14021.1"/>
    <property type="molecule type" value="Genomic_DNA"/>
</dbReference>
<reference evidence="1" key="1">
    <citation type="journal article" date="2010" name="Science">
        <title>Plasticity of animal genome architecture unmasked by rapid evolution of a pelagic tunicate.</title>
        <authorList>
            <person name="Denoeud F."/>
            <person name="Henriet S."/>
            <person name="Mungpakdee S."/>
            <person name="Aury J.M."/>
            <person name="Da Silva C."/>
            <person name="Brinkmann H."/>
            <person name="Mikhaleva J."/>
            <person name="Olsen L.C."/>
            <person name="Jubin C."/>
            <person name="Canestro C."/>
            <person name="Bouquet J.M."/>
            <person name="Danks G."/>
            <person name="Poulain J."/>
            <person name="Campsteijn C."/>
            <person name="Adamski M."/>
            <person name="Cross I."/>
            <person name="Yadetie F."/>
            <person name="Muffato M."/>
            <person name="Louis A."/>
            <person name="Butcher S."/>
            <person name="Tsagkogeorga G."/>
            <person name="Konrad A."/>
            <person name="Singh S."/>
            <person name="Jensen M.F."/>
            <person name="Cong E.H."/>
            <person name="Eikeseth-Otteraa H."/>
            <person name="Noel B."/>
            <person name="Anthouard V."/>
            <person name="Porcel B.M."/>
            <person name="Kachouri-Lafond R."/>
            <person name="Nishino A."/>
            <person name="Ugolini M."/>
            <person name="Chourrout P."/>
            <person name="Nishida H."/>
            <person name="Aasland R."/>
            <person name="Huzurbazar S."/>
            <person name="Westhof E."/>
            <person name="Delsuc F."/>
            <person name="Lehrach H."/>
            <person name="Reinhardt R."/>
            <person name="Weissenbach J."/>
            <person name="Roy S.W."/>
            <person name="Artiguenave F."/>
            <person name="Postlethwait J.H."/>
            <person name="Manak J.R."/>
            <person name="Thompson E.M."/>
            <person name="Jaillon O."/>
            <person name="Du Pasquier L."/>
            <person name="Boudinot P."/>
            <person name="Liberles D.A."/>
            <person name="Volff J.N."/>
            <person name="Philippe H."/>
            <person name="Lenhard B."/>
            <person name="Roest Crollius H."/>
            <person name="Wincker P."/>
            <person name="Chourrout D."/>
        </authorList>
    </citation>
    <scope>NUCLEOTIDE SEQUENCE [LARGE SCALE GENOMIC DNA]</scope>
</reference>
<proteinExistence type="predicted"/>
<evidence type="ECO:0000313" key="1">
    <source>
        <dbReference type="EMBL" id="CBY14021.1"/>
    </source>
</evidence>
<dbReference type="InParanoid" id="E4XWG6"/>
<sequence>MLSKNKLVSREILVCLGKSVLHRVWSPSSSYAAHFR</sequence>
<accession>E4XWG6</accession>
<gene>
    <name evidence="1" type="ORF">GSOID_T00006985001</name>
</gene>
<evidence type="ECO:0000313" key="2">
    <source>
        <dbReference type="Proteomes" id="UP000001307"/>
    </source>
</evidence>
<dbReference type="Proteomes" id="UP000001307">
    <property type="component" value="Unassembled WGS sequence"/>
</dbReference>
<protein>
    <submittedName>
        <fullName evidence="1">Uncharacterized protein</fullName>
    </submittedName>
</protein>
<organism evidence="1">
    <name type="scientific">Oikopleura dioica</name>
    <name type="common">Tunicate</name>
    <dbReference type="NCBI Taxonomy" id="34765"/>
    <lineage>
        <taxon>Eukaryota</taxon>
        <taxon>Metazoa</taxon>
        <taxon>Chordata</taxon>
        <taxon>Tunicata</taxon>
        <taxon>Appendicularia</taxon>
        <taxon>Copelata</taxon>
        <taxon>Oikopleuridae</taxon>
        <taxon>Oikopleura</taxon>
    </lineage>
</organism>
<dbReference type="AlphaFoldDB" id="E4XWG6"/>
<keyword evidence="2" id="KW-1185">Reference proteome</keyword>